<dbReference type="EMBL" id="LZLR01000094">
    <property type="protein sequence ID" value="OBK22426.1"/>
    <property type="molecule type" value="Genomic_DNA"/>
</dbReference>
<keyword evidence="4" id="KW-0274">FAD</keyword>
<reference evidence="7 8" key="1">
    <citation type="submission" date="2016-06" db="EMBL/GenBank/DDBJ databases">
        <authorList>
            <person name="Kjaerup R.B."/>
            <person name="Dalgaard T.S."/>
            <person name="Juul-Madsen H.R."/>
        </authorList>
    </citation>
    <scope>NUCLEOTIDE SEQUENCE [LARGE SCALE GENOMIC DNA]</scope>
    <source>
        <strain evidence="7 8">1245335.1</strain>
    </source>
</reference>
<dbReference type="Gene3D" id="2.40.110.10">
    <property type="entry name" value="Butyryl-CoA Dehydrogenase, subunit A, domain 2"/>
    <property type="match status" value="1"/>
</dbReference>
<dbReference type="InterPro" id="IPR036250">
    <property type="entry name" value="AcylCo_DH-like_C"/>
</dbReference>
<dbReference type="Proteomes" id="UP000093819">
    <property type="component" value="Unassembled WGS sequence"/>
</dbReference>
<evidence type="ECO:0000313" key="8">
    <source>
        <dbReference type="Proteomes" id="UP000093819"/>
    </source>
</evidence>
<dbReference type="Pfam" id="PF00441">
    <property type="entry name" value="Acyl-CoA_dh_1"/>
    <property type="match status" value="1"/>
</dbReference>
<feature type="domain" description="Acyl-CoA dehydrogenase/oxidase C-terminal" evidence="6">
    <location>
        <begin position="193"/>
        <end position="326"/>
    </location>
</feature>
<dbReference type="InterPro" id="IPR009100">
    <property type="entry name" value="AcylCoA_DH/oxidase_NM_dom_sf"/>
</dbReference>
<evidence type="ECO:0000256" key="1">
    <source>
        <dbReference type="ARBA" id="ARBA00001974"/>
    </source>
</evidence>
<dbReference type="SUPFAM" id="SSF56645">
    <property type="entry name" value="Acyl-CoA dehydrogenase NM domain-like"/>
    <property type="match status" value="1"/>
</dbReference>
<dbReference type="CDD" id="cd00567">
    <property type="entry name" value="ACAD"/>
    <property type="match status" value="1"/>
</dbReference>
<evidence type="ECO:0000256" key="4">
    <source>
        <dbReference type="ARBA" id="ARBA00022827"/>
    </source>
</evidence>
<dbReference type="InterPro" id="IPR037069">
    <property type="entry name" value="AcylCoA_DH/ox_N_sf"/>
</dbReference>
<dbReference type="AlphaFoldDB" id="A0A1A3NKS7"/>
<dbReference type="InterPro" id="IPR046373">
    <property type="entry name" value="Acyl-CoA_Oxase/DH_mid-dom_sf"/>
</dbReference>
<keyword evidence="5" id="KW-0560">Oxidoreductase</keyword>
<dbReference type="GO" id="GO:0003995">
    <property type="term" value="F:acyl-CoA dehydrogenase activity"/>
    <property type="evidence" value="ECO:0007669"/>
    <property type="project" value="TreeGrafter"/>
</dbReference>
<protein>
    <submittedName>
        <fullName evidence="7">Acyl-CoA dehydrogenase</fullName>
    </submittedName>
</protein>
<proteinExistence type="inferred from homology"/>
<name>A0A1A3NKS7_MYCAS</name>
<evidence type="ECO:0000256" key="2">
    <source>
        <dbReference type="ARBA" id="ARBA00009347"/>
    </source>
</evidence>
<evidence type="ECO:0000259" key="6">
    <source>
        <dbReference type="Pfam" id="PF00441"/>
    </source>
</evidence>
<accession>A0A1A3NKS7</accession>
<comment type="similarity">
    <text evidence="2">Belongs to the acyl-CoA dehydrogenase family.</text>
</comment>
<evidence type="ECO:0000313" key="7">
    <source>
        <dbReference type="EMBL" id="OBK22426.1"/>
    </source>
</evidence>
<dbReference type="PANTHER" id="PTHR43884:SF20">
    <property type="entry name" value="ACYL-COA DEHYDROGENASE FADE28"/>
    <property type="match status" value="1"/>
</dbReference>
<dbReference type="Gene3D" id="1.20.140.10">
    <property type="entry name" value="Butyryl-CoA Dehydrogenase, subunit A, domain 3"/>
    <property type="match status" value="1"/>
</dbReference>
<sequence>MLLELDDDQRFWRDTVREAVDKQCPPSLVRQVAEGRSTPDDLWQWYRNQGWTELTDADNMIELILVLEELGRASDPTPFLASLTQFAPLAGDHYDPSQAGAAVWEGVTTRNQRDGWLLDGVARFVLDGDRADRLAVTTASGVFIVDRSAVLTRRAETFDPVLHIADLWFDSVRVDEQDRVSTDGERALEIALTGVAITIVGACRRILDLTLDHLKQRQQFGVVIGSFQALQHKAVDMYVAIERARALSYFAALTIAADDPRRRLLSRMAKAAAGEAQSQVVRSGMQCFGAMGLTWENDLQFAVKRARAGEVLLGSAEEHRAFIAKEYGAADF</sequence>
<organism evidence="7 8">
    <name type="scientific">Mycobacterium asiaticum</name>
    <dbReference type="NCBI Taxonomy" id="1790"/>
    <lineage>
        <taxon>Bacteria</taxon>
        <taxon>Bacillati</taxon>
        <taxon>Actinomycetota</taxon>
        <taxon>Actinomycetes</taxon>
        <taxon>Mycobacteriales</taxon>
        <taxon>Mycobacteriaceae</taxon>
        <taxon>Mycobacterium</taxon>
    </lineage>
</organism>
<dbReference type="SUPFAM" id="SSF47203">
    <property type="entry name" value="Acyl-CoA dehydrogenase C-terminal domain-like"/>
    <property type="match status" value="1"/>
</dbReference>
<dbReference type="Gene3D" id="1.10.540.10">
    <property type="entry name" value="Acyl-CoA dehydrogenase/oxidase, N-terminal domain"/>
    <property type="match status" value="1"/>
</dbReference>
<evidence type="ECO:0000256" key="5">
    <source>
        <dbReference type="ARBA" id="ARBA00023002"/>
    </source>
</evidence>
<dbReference type="InterPro" id="IPR009075">
    <property type="entry name" value="AcylCo_DH/oxidase_C"/>
</dbReference>
<comment type="caution">
    <text evidence="7">The sequence shown here is derived from an EMBL/GenBank/DDBJ whole genome shotgun (WGS) entry which is preliminary data.</text>
</comment>
<gene>
    <name evidence="7" type="ORF">A5635_22055</name>
</gene>
<dbReference type="RefSeq" id="WP_065035599.1">
    <property type="nucleotide sequence ID" value="NZ_LZLR01000094.1"/>
</dbReference>
<dbReference type="PANTHER" id="PTHR43884">
    <property type="entry name" value="ACYL-COA DEHYDROGENASE"/>
    <property type="match status" value="1"/>
</dbReference>
<dbReference type="OrthoDB" id="8677713at2"/>
<evidence type="ECO:0000256" key="3">
    <source>
        <dbReference type="ARBA" id="ARBA00022630"/>
    </source>
</evidence>
<keyword evidence="3" id="KW-0285">Flavoprotein</keyword>
<comment type="cofactor">
    <cofactor evidence="1">
        <name>FAD</name>
        <dbReference type="ChEBI" id="CHEBI:57692"/>
    </cofactor>
</comment>
<dbReference type="GO" id="GO:0050660">
    <property type="term" value="F:flavin adenine dinucleotide binding"/>
    <property type="evidence" value="ECO:0007669"/>
    <property type="project" value="InterPro"/>
</dbReference>